<dbReference type="Pfam" id="PF00226">
    <property type="entry name" value="DnaJ"/>
    <property type="match status" value="1"/>
</dbReference>
<dbReference type="STRING" id="2903.R1EIR8"/>
<evidence type="ECO:0000313" key="3">
    <source>
        <dbReference type="EnsemblProtists" id="EOD22871"/>
    </source>
</evidence>
<protein>
    <recommendedName>
        <fullName evidence="2">J domain-containing protein</fullName>
    </recommendedName>
</protein>
<dbReference type="InterPro" id="IPR018253">
    <property type="entry name" value="DnaJ_domain_CS"/>
</dbReference>
<feature type="domain" description="J" evidence="2">
    <location>
        <begin position="1"/>
        <end position="63"/>
    </location>
</feature>
<keyword evidence="4" id="KW-1185">Reference proteome</keyword>
<reference evidence="3" key="2">
    <citation type="submission" date="2024-10" db="UniProtKB">
        <authorList>
            <consortium name="EnsemblProtists"/>
        </authorList>
    </citation>
    <scope>IDENTIFICATION</scope>
</reference>
<dbReference type="GeneID" id="17268418"/>
<evidence type="ECO:0000313" key="4">
    <source>
        <dbReference type="Proteomes" id="UP000013827"/>
    </source>
</evidence>
<dbReference type="PANTHER" id="PTHR43096:SF52">
    <property type="entry name" value="DNAJ HOMOLOG 1, MITOCHONDRIAL-RELATED"/>
    <property type="match status" value="1"/>
</dbReference>
<keyword evidence="1" id="KW-0143">Chaperone</keyword>
<dbReference type="PROSITE" id="PS00636">
    <property type="entry name" value="DNAJ_1"/>
    <property type="match status" value="1"/>
</dbReference>
<dbReference type="SUPFAM" id="SSF46565">
    <property type="entry name" value="Chaperone J-domain"/>
    <property type="match status" value="1"/>
</dbReference>
<dbReference type="HOGENOM" id="CLU_017633_18_2_1"/>
<dbReference type="GO" id="GO:0005737">
    <property type="term" value="C:cytoplasm"/>
    <property type="evidence" value="ECO:0007669"/>
    <property type="project" value="TreeGrafter"/>
</dbReference>
<dbReference type="InterPro" id="IPR036869">
    <property type="entry name" value="J_dom_sf"/>
</dbReference>
<dbReference type="GO" id="GO:0042026">
    <property type="term" value="P:protein refolding"/>
    <property type="evidence" value="ECO:0007669"/>
    <property type="project" value="TreeGrafter"/>
</dbReference>
<dbReference type="InterPro" id="IPR001623">
    <property type="entry name" value="DnaJ_domain"/>
</dbReference>
<organism evidence="3 4">
    <name type="scientific">Emiliania huxleyi (strain CCMP1516)</name>
    <dbReference type="NCBI Taxonomy" id="280463"/>
    <lineage>
        <taxon>Eukaryota</taxon>
        <taxon>Haptista</taxon>
        <taxon>Haptophyta</taxon>
        <taxon>Prymnesiophyceae</taxon>
        <taxon>Isochrysidales</taxon>
        <taxon>Noelaerhabdaceae</taxon>
        <taxon>Emiliania</taxon>
    </lineage>
</organism>
<dbReference type="AlphaFoldDB" id="A0A0D3JH86"/>
<dbReference type="eggNOG" id="KOG0715">
    <property type="taxonomic scope" value="Eukaryota"/>
</dbReference>
<name>A0A0D3JH86_EMIH1</name>
<evidence type="ECO:0000256" key="1">
    <source>
        <dbReference type="ARBA" id="ARBA00023186"/>
    </source>
</evidence>
<sequence length="70" mass="7585">YTVLGVSRSASAGELKKAYFALAKQYHPDVNKAPTAAARFREISEAYDLLRDPASRSEYDRYGSAAGAGQ</sequence>
<dbReference type="Proteomes" id="UP000013827">
    <property type="component" value="Unassembled WGS sequence"/>
</dbReference>
<proteinExistence type="predicted"/>
<dbReference type="Gene3D" id="1.10.287.110">
    <property type="entry name" value="DnaJ domain"/>
    <property type="match status" value="1"/>
</dbReference>
<dbReference type="GO" id="GO:0051082">
    <property type="term" value="F:unfolded protein binding"/>
    <property type="evidence" value="ECO:0007669"/>
    <property type="project" value="TreeGrafter"/>
</dbReference>
<dbReference type="SMART" id="SM00271">
    <property type="entry name" value="DnaJ"/>
    <property type="match status" value="1"/>
</dbReference>
<dbReference type="KEGG" id="ehx:EMIHUDRAFT_48827"/>
<reference evidence="4" key="1">
    <citation type="journal article" date="2013" name="Nature">
        <title>Pan genome of the phytoplankton Emiliania underpins its global distribution.</title>
        <authorList>
            <person name="Read B.A."/>
            <person name="Kegel J."/>
            <person name="Klute M.J."/>
            <person name="Kuo A."/>
            <person name="Lefebvre S.C."/>
            <person name="Maumus F."/>
            <person name="Mayer C."/>
            <person name="Miller J."/>
            <person name="Monier A."/>
            <person name="Salamov A."/>
            <person name="Young J."/>
            <person name="Aguilar M."/>
            <person name="Claverie J.M."/>
            <person name="Frickenhaus S."/>
            <person name="Gonzalez K."/>
            <person name="Herman E.K."/>
            <person name="Lin Y.C."/>
            <person name="Napier J."/>
            <person name="Ogata H."/>
            <person name="Sarno A.F."/>
            <person name="Shmutz J."/>
            <person name="Schroeder D."/>
            <person name="de Vargas C."/>
            <person name="Verret F."/>
            <person name="von Dassow P."/>
            <person name="Valentin K."/>
            <person name="Van de Peer Y."/>
            <person name="Wheeler G."/>
            <person name="Dacks J.B."/>
            <person name="Delwiche C.F."/>
            <person name="Dyhrman S.T."/>
            <person name="Glockner G."/>
            <person name="John U."/>
            <person name="Richards T."/>
            <person name="Worden A.Z."/>
            <person name="Zhang X."/>
            <person name="Grigoriev I.V."/>
            <person name="Allen A.E."/>
            <person name="Bidle K."/>
            <person name="Borodovsky M."/>
            <person name="Bowler C."/>
            <person name="Brownlee C."/>
            <person name="Cock J.M."/>
            <person name="Elias M."/>
            <person name="Gladyshev V.N."/>
            <person name="Groth M."/>
            <person name="Guda C."/>
            <person name="Hadaegh A."/>
            <person name="Iglesias-Rodriguez M.D."/>
            <person name="Jenkins J."/>
            <person name="Jones B.M."/>
            <person name="Lawson T."/>
            <person name="Leese F."/>
            <person name="Lindquist E."/>
            <person name="Lobanov A."/>
            <person name="Lomsadze A."/>
            <person name="Malik S.B."/>
            <person name="Marsh M.E."/>
            <person name="Mackinder L."/>
            <person name="Mock T."/>
            <person name="Mueller-Roeber B."/>
            <person name="Pagarete A."/>
            <person name="Parker M."/>
            <person name="Probert I."/>
            <person name="Quesneville H."/>
            <person name="Raines C."/>
            <person name="Rensing S.A."/>
            <person name="Riano-Pachon D.M."/>
            <person name="Richier S."/>
            <person name="Rokitta S."/>
            <person name="Shiraiwa Y."/>
            <person name="Soanes D.M."/>
            <person name="van der Giezen M."/>
            <person name="Wahlund T.M."/>
            <person name="Williams B."/>
            <person name="Wilson W."/>
            <person name="Wolfe G."/>
            <person name="Wurch L.L."/>
        </authorList>
    </citation>
    <scope>NUCLEOTIDE SEQUENCE</scope>
</reference>
<dbReference type="EnsemblProtists" id="EOD22871">
    <property type="protein sequence ID" value="EOD22871"/>
    <property type="gene ID" value="EMIHUDRAFT_48827"/>
</dbReference>
<dbReference type="PANTHER" id="PTHR43096">
    <property type="entry name" value="DNAJ HOMOLOG 1, MITOCHONDRIAL-RELATED"/>
    <property type="match status" value="1"/>
</dbReference>
<dbReference type="CDD" id="cd06257">
    <property type="entry name" value="DnaJ"/>
    <property type="match status" value="1"/>
</dbReference>
<evidence type="ECO:0000259" key="2">
    <source>
        <dbReference type="PROSITE" id="PS50076"/>
    </source>
</evidence>
<dbReference type="PRINTS" id="PR00625">
    <property type="entry name" value="JDOMAIN"/>
</dbReference>
<dbReference type="RefSeq" id="XP_005775300.1">
    <property type="nucleotide sequence ID" value="XM_005775243.1"/>
</dbReference>
<dbReference type="PROSITE" id="PS50076">
    <property type="entry name" value="DNAJ_2"/>
    <property type="match status" value="1"/>
</dbReference>
<dbReference type="PaxDb" id="2903-EOD22871"/>
<accession>A0A0D3JH86</accession>